<gene>
    <name evidence="2" type="ORF">U6A24_17470</name>
</gene>
<dbReference type="RefSeq" id="WP_324181292.1">
    <property type="nucleotide sequence ID" value="NZ_BAABAW010000025.1"/>
</dbReference>
<proteinExistence type="predicted"/>
<dbReference type="InterPro" id="IPR021314">
    <property type="entry name" value="DUF2911"/>
</dbReference>
<keyword evidence="1" id="KW-0732">Signal</keyword>
<evidence type="ECO:0000256" key="1">
    <source>
        <dbReference type="SAM" id="SignalP"/>
    </source>
</evidence>
<feature type="signal peptide" evidence="1">
    <location>
        <begin position="1"/>
        <end position="18"/>
    </location>
</feature>
<keyword evidence="3" id="KW-1185">Reference proteome</keyword>
<organism evidence="2 3">
    <name type="scientific">Aquimarina gracilis</name>
    <dbReference type="NCBI Taxonomy" id="874422"/>
    <lineage>
        <taxon>Bacteria</taxon>
        <taxon>Pseudomonadati</taxon>
        <taxon>Bacteroidota</taxon>
        <taxon>Flavobacteriia</taxon>
        <taxon>Flavobacteriales</taxon>
        <taxon>Flavobacteriaceae</taxon>
        <taxon>Aquimarina</taxon>
    </lineage>
</organism>
<dbReference type="Gene3D" id="1.25.40.10">
    <property type="entry name" value="Tetratricopeptide repeat domain"/>
    <property type="match status" value="1"/>
</dbReference>
<dbReference type="SUPFAM" id="SSF48452">
    <property type="entry name" value="TPR-like"/>
    <property type="match status" value="1"/>
</dbReference>
<evidence type="ECO:0000313" key="2">
    <source>
        <dbReference type="EMBL" id="MEB3347269.1"/>
    </source>
</evidence>
<comment type="caution">
    <text evidence="2">The sequence shown here is derived from an EMBL/GenBank/DDBJ whole genome shotgun (WGS) entry which is preliminary data.</text>
</comment>
<dbReference type="Proteomes" id="UP001327027">
    <property type="component" value="Unassembled WGS sequence"/>
</dbReference>
<feature type="chain" id="PRO_5045097414" evidence="1">
    <location>
        <begin position="19"/>
        <end position="355"/>
    </location>
</feature>
<dbReference type="EMBL" id="JAYKLX010000008">
    <property type="protein sequence ID" value="MEB3347269.1"/>
    <property type="molecule type" value="Genomic_DNA"/>
</dbReference>
<reference evidence="2 3" key="1">
    <citation type="journal article" date="2013" name="Int. J. Syst. Evol. Microbiol.">
        <title>Aquimarina gracilis sp. nov., isolated from the gut microflora of a mussel, Mytilus coruscus, and emended description of Aquimarina spongiae.</title>
        <authorList>
            <person name="Park S.C."/>
            <person name="Choe H.N."/>
            <person name="Baik K.S."/>
            <person name="Seong C.N."/>
        </authorList>
    </citation>
    <scope>NUCLEOTIDE SEQUENCE [LARGE SCALE GENOMIC DNA]</scope>
    <source>
        <strain evidence="2 3">PSC32</strain>
    </source>
</reference>
<dbReference type="Pfam" id="PF11138">
    <property type="entry name" value="DUF2911"/>
    <property type="match status" value="1"/>
</dbReference>
<name>A0ABU5ZZE9_9FLAO</name>
<accession>A0ABU5ZZE9</accession>
<sequence length="355" mass="41191">MKTILTLCMLLFQVSFLAAQWEFRDIIKHDNITYPKTSKKASISQQIGITTITIDYHRPAVRNRIIWGKLLPYGKVWRAGAEESTTITFMDNVLVNGKSIGPGKYGLHMIPGAASFTIIFSKNHTQWGSFYYKQEEDALRIKVPIEKVNFHEYLKYDFDPISENKVGITMSWEEIGITFEVEVNEIETTLAVIRDELRTLPRFTWKGLREAALFCWLHDTNLEEALNWIDLSIRNEERFENVFIKHLILKSLSRTTEAQKSLEKSKELGSANKMIYTARESIGHHKSLQKAIEILNLTLLHYPNAYEAYLYMGVSYGWLGQLDQSKLNFEKAKKIASSQKEKDRVITRMSEFKFK</sequence>
<evidence type="ECO:0000313" key="3">
    <source>
        <dbReference type="Proteomes" id="UP001327027"/>
    </source>
</evidence>
<protein>
    <submittedName>
        <fullName evidence="2">DUF2911 domain-containing protein</fullName>
    </submittedName>
</protein>
<dbReference type="InterPro" id="IPR011990">
    <property type="entry name" value="TPR-like_helical_dom_sf"/>
</dbReference>